<dbReference type="AlphaFoldDB" id="A0A1C5JPX9"/>
<sequence>MTSTAAAPDHPWLLPGALTEAAGQPRRTTRDWIIDSLCFLIALVWVLLSAADAASPEPSYALNTGPSWLEEVDAVCGLAAAAGLWVRRRWPVGLAVATLPLSAFSVTASGALLIIIFTLTVHRPIPLAAGVTGVHLLTAFGYYQLRPDPTMRFWPAMIWTVLVLVAVLAWGMFVRARRQLVVSLRERAERAEAEQQLRVAQARQLERTRIAREMHDVLAHRISLLSLHAGALEFRPDAPPEEVARAAGVIRGSAHAALQDLREVIGVLRAETGAGQEPERPQPTLADLPALVEESRVAGVRVSVRDLVGAAERLPAAVGRSVYRIVQEGLTNARKHAAGAAVTVDVAGAPGDGLTVEIRNRWPVGGVADPEIPGAGTGLVGIAERVHLAGGRLEYGRDDTGDFRLAAWLPWPA</sequence>
<organism evidence="12 13">
    <name type="scientific">Micromonospora echinaurantiaca</name>
    <dbReference type="NCBI Taxonomy" id="47857"/>
    <lineage>
        <taxon>Bacteria</taxon>
        <taxon>Bacillati</taxon>
        <taxon>Actinomycetota</taxon>
        <taxon>Actinomycetes</taxon>
        <taxon>Micromonosporales</taxon>
        <taxon>Micromonosporaceae</taxon>
        <taxon>Micromonospora</taxon>
    </lineage>
</organism>
<evidence type="ECO:0000256" key="8">
    <source>
        <dbReference type="ARBA" id="ARBA00023012"/>
    </source>
</evidence>
<accession>A0A1C5JPX9</accession>
<reference evidence="12 13" key="1">
    <citation type="submission" date="2016-06" db="EMBL/GenBank/DDBJ databases">
        <authorList>
            <person name="Kjaerup R.B."/>
            <person name="Dalgaard T.S."/>
            <person name="Juul-Madsen H.R."/>
        </authorList>
    </citation>
    <scope>NUCLEOTIDE SEQUENCE [LARGE SCALE GENOMIC DNA]</scope>
    <source>
        <strain evidence="12 13">DSM 43904</strain>
    </source>
</reference>
<feature type="transmembrane region" description="Helical" evidence="10">
    <location>
        <begin position="125"/>
        <end position="145"/>
    </location>
</feature>
<evidence type="ECO:0000259" key="11">
    <source>
        <dbReference type="Pfam" id="PF07730"/>
    </source>
</evidence>
<dbReference type="CDD" id="cd16917">
    <property type="entry name" value="HATPase_UhpB-NarQ-NarX-like"/>
    <property type="match status" value="1"/>
</dbReference>
<keyword evidence="7" id="KW-0067">ATP-binding</keyword>
<name>A0A1C5JPX9_9ACTN</name>
<dbReference type="InterPro" id="IPR050482">
    <property type="entry name" value="Sensor_HK_TwoCompSys"/>
</dbReference>
<dbReference type="InterPro" id="IPR036890">
    <property type="entry name" value="HATPase_C_sf"/>
</dbReference>
<dbReference type="Gene3D" id="1.20.5.1930">
    <property type="match status" value="1"/>
</dbReference>
<dbReference type="RefSeq" id="WP_088995746.1">
    <property type="nucleotide sequence ID" value="NZ_LT607750.1"/>
</dbReference>
<keyword evidence="9" id="KW-0175">Coiled coil</keyword>
<keyword evidence="6 12" id="KW-0418">Kinase</keyword>
<dbReference type="SUPFAM" id="SSF55874">
    <property type="entry name" value="ATPase domain of HSP90 chaperone/DNA topoisomerase II/histidine kinase"/>
    <property type="match status" value="1"/>
</dbReference>
<keyword evidence="10" id="KW-1133">Transmembrane helix</keyword>
<dbReference type="GO" id="GO:0000155">
    <property type="term" value="F:phosphorelay sensor kinase activity"/>
    <property type="evidence" value="ECO:0007669"/>
    <property type="project" value="InterPro"/>
</dbReference>
<evidence type="ECO:0000256" key="7">
    <source>
        <dbReference type="ARBA" id="ARBA00022840"/>
    </source>
</evidence>
<evidence type="ECO:0000256" key="9">
    <source>
        <dbReference type="SAM" id="Coils"/>
    </source>
</evidence>
<keyword evidence="10" id="KW-0472">Membrane</keyword>
<dbReference type="InterPro" id="IPR011712">
    <property type="entry name" value="Sig_transdc_His_kin_sub3_dim/P"/>
</dbReference>
<evidence type="ECO:0000313" key="13">
    <source>
        <dbReference type="Proteomes" id="UP000198217"/>
    </source>
</evidence>
<dbReference type="GO" id="GO:0005524">
    <property type="term" value="F:ATP binding"/>
    <property type="evidence" value="ECO:0007669"/>
    <property type="project" value="UniProtKB-KW"/>
</dbReference>
<keyword evidence="13" id="KW-1185">Reference proteome</keyword>
<keyword evidence="8" id="KW-0902">Two-component regulatory system</keyword>
<evidence type="ECO:0000256" key="5">
    <source>
        <dbReference type="ARBA" id="ARBA00022741"/>
    </source>
</evidence>
<evidence type="ECO:0000256" key="2">
    <source>
        <dbReference type="ARBA" id="ARBA00012438"/>
    </source>
</evidence>
<feature type="transmembrane region" description="Helical" evidence="10">
    <location>
        <begin position="32"/>
        <end position="51"/>
    </location>
</feature>
<dbReference type="EC" id="2.7.13.3" evidence="2"/>
<keyword evidence="3" id="KW-0597">Phosphoprotein</keyword>
<keyword evidence="10" id="KW-0812">Transmembrane</keyword>
<feature type="domain" description="Signal transduction histidine kinase subgroup 3 dimerisation and phosphoacceptor" evidence="11">
    <location>
        <begin position="206"/>
        <end position="271"/>
    </location>
</feature>
<evidence type="ECO:0000256" key="6">
    <source>
        <dbReference type="ARBA" id="ARBA00022777"/>
    </source>
</evidence>
<feature type="transmembrane region" description="Helical" evidence="10">
    <location>
        <begin position="94"/>
        <end position="118"/>
    </location>
</feature>
<evidence type="ECO:0000256" key="3">
    <source>
        <dbReference type="ARBA" id="ARBA00022553"/>
    </source>
</evidence>
<dbReference type="Proteomes" id="UP000198217">
    <property type="component" value="Chromosome I"/>
</dbReference>
<evidence type="ECO:0000256" key="10">
    <source>
        <dbReference type="SAM" id="Phobius"/>
    </source>
</evidence>
<proteinExistence type="predicted"/>
<dbReference type="PANTHER" id="PTHR24421">
    <property type="entry name" value="NITRATE/NITRITE SENSOR PROTEIN NARX-RELATED"/>
    <property type="match status" value="1"/>
</dbReference>
<keyword evidence="4" id="KW-0808">Transferase</keyword>
<dbReference type="Gene3D" id="3.30.565.10">
    <property type="entry name" value="Histidine kinase-like ATPase, C-terminal domain"/>
    <property type="match status" value="1"/>
</dbReference>
<protein>
    <recommendedName>
        <fullName evidence="2">histidine kinase</fullName>
        <ecNumber evidence="2">2.7.13.3</ecNumber>
    </recommendedName>
</protein>
<keyword evidence="5" id="KW-0547">Nucleotide-binding</keyword>
<dbReference type="GO" id="GO:0016020">
    <property type="term" value="C:membrane"/>
    <property type="evidence" value="ECO:0007669"/>
    <property type="project" value="InterPro"/>
</dbReference>
<dbReference type="Pfam" id="PF07730">
    <property type="entry name" value="HisKA_3"/>
    <property type="match status" value="1"/>
</dbReference>
<evidence type="ECO:0000313" key="12">
    <source>
        <dbReference type="EMBL" id="SCG72543.1"/>
    </source>
</evidence>
<dbReference type="EMBL" id="LT607750">
    <property type="protein sequence ID" value="SCG72543.1"/>
    <property type="molecule type" value="Genomic_DNA"/>
</dbReference>
<feature type="transmembrane region" description="Helical" evidence="10">
    <location>
        <begin position="157"/>
        <end position="176"/>
    </location>
</feature>
<feature type="coiled-coil region" evidence="9">
    <location>
        <begin position="174"/>
        <end position="205"/>
    </location>
</feature>
<evidence type="ECO:0000256" key="4">
    <source>
        <dbReference type="ARBA" id="ARBA00022679"/>
    </source>
</evidence>
<gene>
    <name evidence="12" type="ORF">GA0070609_4723</name>
</gene>
<dbReference type="GO" id="GO:0046983">
    <property type="term" value="F:protein dimerization activity"/>
    <property type="evidence" value="ECO:0007669"/>
    <property type="project" value="InterPro"/>
</dbReference>
<comment type="catalytic activity">
    <reaction evidence="1">
        <text>ATP + protein L-histidine = ADP + protein N-phospho-L-histidine.</text>
        <dbReference type="EC" id="2.7.13.3"/>
    </reaction>
</comment>
<evidence type="ECO:0000256" key="1">
    <source>
        <dbReference type="ARBA" id="ARBA00000085"/>
    </source>
</evidence>
<dbReference type="PANTHER" id="PTHR24421:SF10">
    <property type="entry name" value="NITRATE_NITRITE SENSOR PROTEIN NARQ"/>
    <property type="match status" value="1"/>
</dbReference>